<evidence type="ECO:0000256" key="3">
    <source>
        <dbReference type="ARBA" id="ARBA00023242"/>
    </source>
</evidence>
<evidence type="ECO:0000256" key="1">
    <source>
        <dbReference type="ARBA" id="ARBA00004123"/>
    </source>
</evidence>
<dbReference type="PROSITE" id="PS51634">
    <property type="entry name" value="CRC"/>
    <property type="match status" value="1"/>
</dbReference>
<comment type="similarity">
    <text evidence="2">Belongs to the lin-54 family.</text>
</comment>
<dbReference type="InterPro" id="IPR005172">
    <property type="entry name" value="CRC"/>
</dbReference>
<sequence length="535" mass="59562">MQKPSSKIPEKNVTGTYTYVKVQPTLKEKNIKLENKKVSNCVSIFEPLVGPSNQFIPVHDAQNSSQYVQLQLSSDQNLPAIQLRNVQSLQSSHSFNFIDSICKEHIVSHGTKQTLNNQVIQTLTISSPMKITDSKSYILSPTHSSASQSSVFQSSSNGVSKDVSKSISLMPKLSNDRIIAVNHVNSFPSVAIKSSKVAMQQPMFVPITMAGTISMYTNQDQQNGTLRIHHQIAPRLSTSKSSIVTINPSNHSFLIPVQSQSEKSGMPQLFIQNFSQCQSNSTEPIKDGFSNDNLLRIDSNKSASKANVGPITESKILKKPCNCTKSQCLKLYCECFANGEFCNNCNCRICFNNIAHEVERSKAIKSCLDRNPYAFHPKIGKGKIKGDTERRHTKGCNCRRSGCLKNYCECYEAKILCSTLCKCSGCKNFEESADRKTLMQLADAAEVRVLQQNAAISKLDTEMKVLNGETQCFKDKISFITEDVSKLTCDILLARAQEAEFLNEDEVQIEHSVLEEFSRCLNQIIDKTNGFKKSE</sequence>
<keyword evidence="3" id="KW-0539">Nucleus</keyword>
<dbReference type="OrthoDB" id="5976031at2759"/>
<dbReference type="GO" id="GO:0006355">
    <property type="term" value="P:regulation of DNA-templated transcription"/>
    <property type="evidence" value="ECO:0007669"/>
    <property type="project" value="TreeGrafter"/>
</dbReference>
<dbReference type="InterPro" id="IPR033467">
    <property type="entry name" value="Tesmin/TSO1-like_CXC"/>
</dbReference>
<organism evidence="5">
    <name type="scientific">Hydra vulgaris</name>
    <name type="common">Hydra</name>
    <name type="synonym">Hydra attenuata</name>
    <dbReference type="NCBI Taxonomy" id="6087"/>
    <lineage>
        <taxon>Eukaryota</taxon>
        <taxon>Metazoa</taxon>
        <taxon>Cnidaria</taxon>
        <taxon>Hydrozoa</taxon>
        <taxon>Hydroidolina</taxon>
        <taxon>Anthoathecata</taxon>
        <taxon>Aplanulata</taxon>
        <taxon>Hydridae</taxon>
        <taxon>Hydra</taxon>
    </lineage>
</organism>
<gene>
    <name evidence="5" type="primary">LIN54</name>
</gene>
<dbReference type="SMART" id="SM01114">
    <property type="entry name" value="CXC"/>
    <property type="match status" value="2"/>
</dbReference>
<protein>
    <submittedName>
        <fullName evidence="5">Protein lin-54 homolog</fullName>
    </submittedName>
</protein>
<dbReference type="AlphaFoldDB" id="T2MC30"/>
<accession>T2MC30</accession>
<dbReference type="EMBL" id="HAAD01003228">
    <property type="protein sequence ID" value="CDG69460.1"/>
    <property type="molecule type" value="mRNA"/>
</dbReference>
<evidence type="ECO:0000256" key="2">
    <source>
        <dbReference type="ARBA" id="ARBA00007267"/>
    </source>
</evidence>
<dbReference type="GO" id="GO:0005634">
    <property type="term" value="C:nucleus"/>
    <property type="evidence" value="ECO:0007669"/>
    <property type="project" value="UniProtKB-SubCell"/>
</dbReference>
<proteinExistence type="evidence at transcript level"/>
<dbReference type="PANTHER" id="PTHR12446:SF34">
    <property type="entry name" value="PROTEIN LIN-54 HOMOLOG"/>
    <property type="match status" value="1"/>
</dbReference>
<dbReference type="PANTHER" id="PTHR12446">
    <property type="entry name" value="TESMIN/TSO1-RELATED"/>
    <property type="match status" value="1"/>
</dbReference>
<reference evidence="5" key="1">
    <citation type="journal article" date="2013" name="Genome Biol. Evol.">
        <title>Punctuated emergences of genetic and phenotypic innovations in eumetazoan, bilaterian, euteleostome, and hominidae ancestors.</title>
        <authorList>
            <person name="Wenger Y."/>
            <person name="Galliot B."/>
        </authorList>
    </citation>
    <scope>NUCLEOTIDE SEQUENCE</scope>
    <source>
        <tissue evidence="5">Whole animals</tissue>
    </source>
</reference>
<name>T2MC30_HYDVU</name>
<comment type="subcellular location">
    <subcellularLocation>
        <location evidence="1">Nucleus</location>
    </subcellularLocation>
</comment>
<dbReference type="Pfam" id="PF03638">
    <property type="entry name" value="TCR"/>
    <property type="match status" value="2"/>
</dbReference>
<evidence type="ECO:0000259" key="4">
    <source>
        <dbReference type="PROSITE" id="PS51634"/>
    </source>
</evidence>
<dbReference type="InterPro" id="IPR028307">
    <property type="entry name" value="Lin-54_fam"/>
</dbReference>
<evidence type="ECO:0000313" key="5">
    <source>
        <dbReference type="EMBL" id="CDG69460.1"/>
    </source>
</evidence>
<feature type="domain" description="CRC" evidence="4">
    <location>
        <begin position="317"/>
        <end position="431"/>
    </location>
</feature>